<comment type="subcellular location">
    <subcellularLocation>
        <location evidence="1">Membrane</location>
        <topology evidence="1">Multi-pass membrane protein</topology>
    </subcellularLocation>
</comment>
<name>A0A2T4UA25_9BACI</name>
<feature type="transmembrane region" description="Helical" evidence="5">
    <location>
        <begin position="25"/>
        <end position="49"/>
    </location>
</feature>
<gene>
    <name evidence="6" type="ORF">C6Y45_02440</name>
</gene>
<sequence>MTVLLLSITIAVYLASRRLYKNVRVAVLTPVFTSTAAMIVILLVFGISLDTYEPVIDLVTAVLGPATVALAVPVYKHRKIILRYSRAFLWSLTIGSLTAALISLSAANLIYLSSQLITSLTVKSATVPIALELAELQGGDLTMTAVFVMITGLIGAVFGPGLLTIAGVNSPAARGMAVGTIAHGIGTAHIINEGELQGASAAAAMACAGIFLSLITTVL</sequence>
<dbReference type="RefSeq" id="WP_107583436.1">
    <property type="nucleotide sequence ID" value="NZ_PZJJ01000002.1"/>
</dbReference>
<evidence type="ECO:0008006" key="8">
    <source>
        <dbReference type="Google" id="ProtNLM"/>
    </source>
</evidence>
<feature type="transmembrane region" description="Helical" evidence="5">
    <location>
        <begin position="87"/>
        <end position="111"/>
    </location>
</feature>
<keyword evidence="3 5" id="KW-1133">Transmembrane helix</keyword>
<dbReference type="OrthoDB" id="9811701at2"/>
<evidence type="ECO:0000256" key="1">
    <source>
        <dbReference type="ARBA" id="ARBA00004141"/>
    </source>
</evidence>
<dbReference type="Proteomes" id="UP000240509">
    <property type="component" value="Unassembled WGS sequence"/>
</dbReference>
<evidence type="ECO:0000256" key="5">
    <source>
        <dbReference type="SAM" id="Phobius"/>
    </source>
</evidence>
<protein>
    <recommendedName>
        <fullName evidence="8">LrgB family protein</fullName>
    </recommendedName>
</protein>
<dbReference type="GO" id="GO:0016020">
    <property type="term" value="C:membrane"/>
    <property type="evidence" value="ECO:0007669"/>
    <property type="project" value="UniProtKB-SubCell"/>
</dbReference>
<evidence type="ECO:0000256" key="2">
    <source>
        <dbReference type="ARBA" id="ARBA00022692"/>
    </source>
</evidence>
<dbReference type="PANTHER" id="PTHR30249:SF0">
    <property type="entry name" value="PLASTIDAL GLYCOLATE_GLYCERATE TRANSLOCATOR 1, CHLOROPLASTIC"/>
    <property type="match status" value="1"/>
</dbReference>
<feature type="transmembrane region" description="Helical" evidence="5">
    <location>
        <begin position="198"/>
        <end position="218"/>
    </location>
</feature>
<reference evidence="6 7" key="1">
    <citation type="submission" date="2018-03" db="EMBL/GenBank/DDBJ databases">
        <title>Alkalicoccus saliphilus sp. nov., isolated from a mineral pool.</title>
        <authorList>
            <person name="Zhao B."/>
        </authorList>
    </citation>
    <scope>NUCLEOTIDE SEQUENCE [LARGE SCALE GENOMIC DNA]</scope>
    <source>
        <strain evidence="6 7">6AG</strain>
    </source>
</reference>
<keyword evidence="7" id="KW-1185">Reference proteome</keyword>
<proteinExistence type="predicted"/>
<evidence type="ECO:0000313" key="6">
    <source>
        <dbReference type="EMBL" id="PTL40258.1"/>
    </source>
</evidence>
<evidence type="ECO:0000256" key="3">
    <source>
        <dbReference type="ARBA" id="ARBA00022989"/>
    </source>
</evidence>
<accession>A0A2T4UA25</accession>
<organism evidence="6 7">
    <name type="scientific">Alkalicoccus saliphilus</name>
    <dbReference type="NCBI Taxonomy" id="200989"/>
    <lineage>
        <taxon>Bacteria</taxon>
        <taxon>Bacillati</taxon>
        <taxon>Bacillota</taxon>
        <taxon>Bacilli</taxon>
        <taxon>Bacillales</taxon>
        <taxon>Bacillaceae</taxon>
        <taxon>Alkalicoccus</taxon>
    </lineage>
</organism>
<keyword evidence="2 5" id="KW-0812">Transmembrane</keyword>
<dbReference type="AlphaFoldDB" id="A0A2T4UA25"/>
<feature type="transmembrane region" description="Helical" evidence="5">
    <location>
        <begin position="141"/>
        <end position="163"/>
    </location>
</feature>
<dbReference type="EMBL" id="PZJJ01000002">
    <property type="protein sequence ID" value="PTL40258.1"/>
    <property type="molecule type" value="Genomic_DNA"/>
</dbReference>
<evidence type="ECO:0000256" key="4">
    <source>
        <dbReference type="ARBA" id="ARBA00023136"/>
    </source>
</evidence>
<dbReference type="InterPro" id="IPR007300">
    <property type="entry name" value="CidB/LrgB"/>
</dbReference>
<comment type="caution">
    <text evidence="6">The sequence shown here is derived from an EMBL/GenBank/DDBJ whole genome shotgun (WGS) entry which is preliminary data.</text>
</comment>
<keyword evidence="4 5" id="KW-0472">Membrane</keyword>
<dbReference type="PANTHER" id="PTHR30249">
    <property type="entry name" value="PUTATIVE SEROTONIN TRANSPORTER"/>
    <property type="match status" value="1"/>
</dbReference>
<dbReference type="Pfam" id="PF04172">
    <property type="entry name" value="LrgB"/>
    <property type="match status" value="1"/>
</dbReference>
<feature type="transmembrane region" description="Helical" evidence="5">
    <location>
        <begin position="55"/>
        <end position="75"/>
    </location>
</feature>
<evidence type="ECO:0000313" key="7">
    <source>
        <dbReference type="Proteomes" id="UP000240509"/>
    </source>
</evidence>